<dbReference type="RefSeq" id="WP_006371178.1">
    <property type="nucleotide sequence ID" value="NZ_JAAXPC010000007.1"/>
</dbReference>
<proteinExistence type="predicted"/>
<accession>A0A846WM56</accession>
<name>A0A846WM56_9ACTN</name>
<reference evidence="1 2" key="1">
    <citation type="submission" date="2020-04" db="EMBL/GenBank/DDBJ databases">
        <title>MicrobeNet Type strains.</title>
        <authorList>
            <person name="Nicholson A.C."/>
        </authorList>
    </citation>
    <scope>NUCLEOTIDE SEQUENCE [LARGE SCALE GENOMIC DNA]</scope>
    <source>
        <strain evidence="1 2">ATCC BAA-14</strain>
    </source>
</reference>
<comment type="caution">
    <text evidence="1">The sequence shown here is derived from an EMBL/GenBank/DDBJ whole genome shotgun (WGS) entry which is preliminary data.</text>
</comment>
<evidence type="ECO:0000313" key="1">
    <source>
        <dbReference type="EMBL" id="NKY02754.1"/>
    </source>
</evidence>
<sequence>MFSCAVFVPSAPLLVPELAGPDAVDTRPVREATRSAVRALAASATRWVALGADDAPAVPASGPAAAVLTDRPRCGTDVAVTGTFARFGVDLPVTLDPAVEEACAQADAEPVRPRLPLSMLIAAWLREQAGADRVTPVVLDPSASPAQCAAVGDEIAAALSAVSESVGLLVVGDGATALSPKAPGGGERASAVRLQKRIDTALECGDLDTLADLDAQECDAEGVGGRVAWQVAAAVARASGAHTDVDPARLDPARLDPARLDTECLYAAAPFGVGYVVARWTPLPAGPRTGADHDRR</sequence>
<dbReference type="EMBL" id="JAAXPC010000007">
    <property type="protein sequence ID" value="NKY02754.1"/>
    <property type="molecule type" value="Genomic_DNA"/>
</dbReference>
<protein>
    <submittedName>
        <fullName evidence="1">Uncharacterized protein</fullName>
    </submittedName>
</protein>
<dbReference type="Gene3D" id="3.40.830.10">
    <property type="entry name" value="LigB-like"/>
    <property type="match status" value="1"/>
</dbReference>
<dbReference type="SUPFAM" id="SSF53213">
    <property type="entry name" value="LigB-like"/>
    <property type="match status" value="1"/>
</dbReference>
<gene>
    <name evidence="1" type="ORF">HGA05_14345</name>
</gene>
<dbReference type="AlphaFoldDB" id="A0A846WM56"/>
<dbReference type="Proteomes" id="UP000563898">
    <property type="component" value="Unassembled WGS sequence"/>
</dbReference>
<evidence type="ECO:0000313" key="2">
    <source>
        <dbReference type="Proteomes" id="UP000563898"/>
    </source>
</evidence>
<organism evidence="1 2">
    <name type="scientific">Gordonia polyisoprenivorans</name>
    <dbReference type="NCBI Taxonomy" id="84595"/>
    <lineage>
        <taxon>Bacteria</taxon>
        <taxon>Bacillati</taxon>
        <taxon>Actinomycetota</taxon>
        <taxon>Actinomycetes</taxon>
        <taxon>Mycobacteriales</taxon>
        <taxon>Gordoniaceae</taxon>
        <taxon>Gordonia</taxon>
    </lineage>
</organism>